<evidence type="ECO:0000313" key="2">
    <source>
        <dbReference type="Proteomes" id="UP000250572"/>
    </source>
</evidence>
<sequence>MCLVDLEKAFDSVTGCPRQKLNKTSIEDVSVLCGDEPGLPVMQREEGFWFQSPLLQCLSETDRGLQVVLHGGETRTQSPPHGEGEGPPVYGYRLFGLKVLMNLNSLLWIHMLSLHHIPENPTTIDRSPA</sequence>
<proteinExistence type="predicted"/>
<protein>
    <submittedName>
        <fullName evidence="1">Uncharacterized protein</fullName>
    </submittedName>
</protein>
<reference evidence="1 2" key="1">
    <citation type="journal article" date="2018" name="G3 (Bethesda)">
        <title>A High-Quality Reference Genome for the Invasive Mosquitofish Gambusia affinis Using a Chicago Library.</title>
        <authorList>
            <person name="Hoffberg S.L."/>
            <person name="Troendle N.J."/>
            <person name="Glenn T.C."/>
            <person name="Mahmud O."/>
            <person name="Louha S."/>
            <person name="Chalopin D."/>
            <person name="Bennetzen J.L."/>
            <person name="Mauricio R."/>
        </authorList>
    </citation>
    <scope>NUCLEOTIDE SEQUENCE [LARGE SCALE GENOMIC DNA]</scope>
    <source>
        <strain evidence="1">NE01/NJP1002.9</strain>
        <tissue evidence="1">Muscle</tissue>
    </source>
</reference>
<dbReference type="EMBL" id="NHOQ01002341">
    <property type="protein sequence ID" value="PWA18273.1"/>
    <property type="molecule type" value="Genomic_DNA"/>
</dbReference>
<evidence type="ECO:0000313" key="1">
    <source>
        <dbReference type="EMBL" id="PWA18273.1"/>
    </source>
</evidence>
<organism evidence="1 2">
    <name type="scientific">Gambusia affinis</name>
    <name type="common">Western mosquitofish</name>
    <name type="synonym">Heterandria affinis</name>
    <dbReference type="NCBI Taxonomy" id="33528"/>
    <lineage>
        <taxon>Eukaryota</taxon>
        <taxon>Metazoa</taxon>
        <taxon>Chordata</taxon>
        <taxon>Craniata</taxon>
        <taxon>Vertebrata</taxon>
        <taxon>Euteleostomi</taxon>
        <taxon>Actinopterygii</taxon>
        <taxon>Neopterygii</taxon>
        <taxon>Teleostei</taxon>
        <taxon>Neoteleostei</taxon>
        <taxon>Acanthomorphata</taxon>
        <taxon>Ovalentaria</taxon>
        <taxon>Atherinomorphae</taxon>
        <taxon>Cyprinodontiformes</taxon>
        <taxon>Poeciliidae</taxon>
        <taxon>Poeciliinae</taxon>
        <taxon>Gambusia</taxon>
    </lineage>
</organism>
<feature type="non-terminal residue" evidence="1">
    <location>
        <position position="129"/>
    </location>
</feature>
<gene>
    <name evidence="1" type="ORF">CCH79_00017829</name>
</gene>
<name>A0A315V890_GAMAF</name>
<dbReference type="Proteomes" id="UP000250572">
    <property type="component" value="Unassembled WGS sequence"/>
</dbReference>
<dbReference type="AlphaFoldDB" id="A0A315V890"/>
<accession>A0A315V890</accession>
<comment type="caution">
    <text evidence="1">The sequence shown here is derived from an EMBL/GenBank/DDBJ whole genome shotgun (WGS) entry which is preliminary data.</text>
</comment>
<keyword evidence="2" id="KW-1185">Reference proteome</keyword>